<dbReference type="VEuPathDB" id="FungiDB:Z519_12109"/>
<evidence type="ECO:0000313" key="2">
    <source>
        <dbReference type="Proteomes" id="UP000053789"/>
    </source>
</evidence>
<sequence>MIMLSMATTQKWQSSLEAGDFMNRLVDWEAIKADVDIVHNAAKQDQPLHFDSEDERIKFQQEFCRIL</sequence>
<organism evidence="1 2">
    <name type="scientific">Cladophialophora bantiana (strain ATCC 10958 / CBS 173.52 / CDC B-1940 / NIH 8579)</name>
    <name type="common">Xylohypha bantiana</name>
    <dbReference type="NCBI Taxonomy" id="1442370"/>
    <lineage>
        <taxon>Eukaryota</taxon>
        <taxon>Fungi</taxon>
        <taxon>Dikarya</taxon>
        <taxon>Ascomycota</taxon>
        <taxon>Pezizomycotina</taxon>
        <taxon>Eurotiomycetes</taxon>
        <taxon>Chaetothyriomycetidae</taxon>
        <taxon>Chaetothyriales</taxon>
        <taxon>Herpotrichiellaceae</taxon>
        <taxon>Cladophialophora</taxon>
    </lineage>
</organism>
<reference evidence="1" key="1">
    <citation type="submission" date="2015-01" db="EMBL/GenBank/DDBJ databases">
        <title>The Genome Sequence of Cladophialophora bantiana CBS 173.52.</title>
        <authorList>
            <consortium name="The Broad Institute Genomics Platform"/>
            <person name="Cuomo C."/>
            <person name="de Hoog S."/>
            <person name="Gorbushina A."/>
            <person name="Stielow B."/>
            <person name="Teixiera M."/>
            <person name="Abouelleil A."/>
            <person name="Chapman S.B."/>
            <person name="Priest M."/>
            <person name="Young S.K."/>
            <person name="Wortman J."/>
            <person name="Nusbaum C."/>
            <person name="Birren B."/>
        </authorList>
    </citation>
    <scope>NUCLEOTIDE SEQUENCE [LARGE SCALE GENOMIC DNA]</scope>
    <source>
        <strain evidence="1">CBS 173.52</strain>
    </source>
</reference>
<dbReference type="RefSeq" id="XP_016613876.1">
    <property type="nucleotide sequence ID" value="XM_016769817.1"/>
</dbReference>
<dbReference type="HOGENOM" id="CLU_2812134_0_0_1"/>
<dbReference type="OrthoDB" id="6247875at2759"/>
<gene>
    <name evidence="1" type="ORF">Z519_12109</name>
</gene>
<dbReference type="Proteomes" id="UP000053789">
    <property type="component" value="Unassembled WGS sequence"/>
</dbReference>
<evidence type="ECO:0000313" key="1">
    <source>
        <dbReference type="EMBL" id="KIW87207.1"/>
    </source>
</evidence>
<dbReference type="AlphaFoldDB" id="A0A0D2FKJ0"/>
<proteinExistence type="predicted"/>
<dbReference type="GeneID" id="27705037"/>
<protein>
    <submittedName>
        <fullName evidence="1">Uncharacterized protein</fullName>
    </submittedName>
</protein>
<keyword evidence="2" id="KW-1185">Reference proteome</keyword>
<dbReference type="EMBL" id="KN847005">
    <property type="protein sequence ID" value="KIW87207.1"/>
    <property type="molecule type" value="Genomic_DNA"/>
</dbReference>
<name>A0A0D2FKJ0_CLAB1</name>
<accession>A0A0D2FKJ0</accession>